<proteinExistence type="predicted"/>
<dbReference type="InterPro" id="IPR050309">
    <property type="entry name" value="Type-B_Carboxylest/Lipase"/>
</dbReference>
<sequence length="583" mass="64977">MTGHIIVCLVLALVGVRAGHAHARSDPCKVRMCTTTGPVCGLLRQAEDDVAYASFRGVPYAKAPTKEGRFKELEPLDTWDTVFATTEGPICYQTDVLYGRMMQPHGMSENCLYANIHVPINALPKTDRCAPPAIELEPPREAADESVEESRSRGLPILVFIHGGGFAFGSGDSDMHGPEYLVSKNVIVITFNYRLNVFGFLSLNSTQVPGNTGLRDMITLLQWVQRNARSFGGDPDNVTLGGQSVGAISAHLLTLSKAAEGLFKRAILMSGTAISSLYSPSPLFAKFIKNLLLAVLDIKATDPDEIYQHLIDLPAEKLVDANKKLLDQFGLTTFVPTVETSFPGVTPILDDYPENLLARGRGKDIPILVGYTDAECETFRKRLEEFDIVKKSITNKPIIIPPKYLFTVPPNAIPDVAMKINKRYYNGKVTLDGFVQSCTESFFEYPFLKVVEEYEKINGPAVYAYKFSYRNDSSVLKTEGLKYDGAAHIEDMTYVFKTNSMVDIRKPDRNDSDSMKNFMTEFIVNFMSCSKPICDENDPLWSAANDKQFVYEDIHEPYKYQMMGLSARQQQLAKFFDNLAVVE</sequence>
<dbReference type="AlphaFoldDB" id="A0A8S1ANP9"/>
<evidence type="ECO:0000313" key="5">
    <source>
        <dbReference type="Proteomes" id="UP000494106"/>
    </source>
</evidence>
<comment type="caution">
    <text evidence="4">The sequence shown here is derived from an EMBL/GenBank/DDBJ whole genome shotgun (WGS) entry which is preliminary data.</text>
</comment>
<evidence type="ECO:0000313" key="4">
    <source>
        <dbReference type="EMBL" id="CAB3248602.1"/>
    </source>
</evidence>
<reference evidence="4 5" key="1">
    <citation type="submission" date="2020-04" db="EMBL/GenBank/DDBJ databases">
        <authorList>
            <person name="Wallbank WR R."/>
            <person name="Pardo Diaz C."/>
            <person name="Kozak K."/>
            <person name="Martin S."/>
            <person name="Jiggins C."/>
            <person name="Moest M."/>
            <person name="Warren A I."/>
            <person name="Byers J.R.P. K."/>
            <person name="Montejo-Kovacevich G."/>
            <person name="Yen C E."/>
        </authorList>
    </citation>
    <scope>NUCLEOTIDE SEQUENCE [LARGE SCALE GENOMIC DNA]</scope>
</reference>
<organism evidence="4 5">
    <name type="scientific">Arctia plantaginis</name>
    <name type="common">Wood tiger moth</name>
    <name type="synonym">Phalaena plantaginis</name>
    <dbReference type="NCBI Taxonomy" id="874455"/>
    <lineage>
        <taxon>Eukaryota</taxon>
        <taxon>Metazoa</taxon>
        <taxon>Ecdysozoa</taxon>
        <taxon>Arthropoda</taxon>
        <taxon>Hexapoda</taxon>
        <taxon>Insecta</taxon>
        <taxon>Pterygota</taxon>
        <taxon>Neoptera</taxon>
        <taxon>Endopterygota</taxon>
        <taxon>Lepidoptera</taxon>
        <taxon>Glossata</taxon>
        <taxon>Ditrysia</taxon>
        <taxon>Noctuoidea</taxon>
        <taxon>Erebidae</taxon>
        <taxon>Arctiinae</taxon>
        <taxon>Arctia</taxon>
    </lineage>
</organism>
<keyword evidence="2" id="KW-0732">Signal</keyword>
<name>A0A8S1ANP9_ARCPL</name>
<dbReference type="Pfam" id="PF00135">
    <property type="entry name" value="COesterase"/>
    <property type="match status" value="1"/>
</dbReference>
<dbReference type="InterPro" id="IPR002018">
    <property type="entry name" value="CarbesteraseB"/>
</dbReference>
<protein>
    <recommendedName>
        <fullName evidence="3">Carboxylesterase type B domain-containing protein</fullName>
    </recommendedName>
</protein>
<keyword evidence="1" id="KW-0325">Glycoprotein</keyword>
<feature type="signal peptide" evidence="2">
    <location>
        <begin position="1"/>
        <end position="23"/>
    </location>
</feature>
<accession>A0A8S1ANP9</accession>
<evidence type="ECO:0000256" key="1">
    <source>
        <dbReference type="ARBA" id="ARBA00023180"/>
    </source>
</evidence>
<dbReference type="InterPro" id="IPR029058">
    <property type="entry name" value="AB_hydrolase_fold"/>
</dbReference>
<dbReference type="EMBL" id="CADEBC010000535">
    <property type="protein sequence ID" value="CAB3248602.1"/>
    <property type="molecule type" value="Genomic_DNA"/>
</dbReference>
<gene>
    <name evidence="4" type="ORF">APLA_LOCUS11785</name>
</gene>
<dbReference type="SUPFAM" id="SSF53474">
    <property type="entry name" value="alpha/beta-Hydrolases"/>
    <property type="match status" value="1"/>
</dbReference>
<feature type="domain" description="Carboxylesterase type B" evidence="3">
    <location>
        <begin position="34"/>
        <end position="559"/>
    </location>
</feature>
<dbReference type="PANTHER" id="PTHR11559">
    <property type="entry name" value="CARBOXYLESTERASE"/>
    <property type="match status" value="1"/>
</dbReference>
<dbReference type="OrthoDB" id="19653at2759"/>
<evidence type="ECO:0000259" key="3">
    <source>
        <dbReference type="Pfam" id="PF00135"/>
    </source>
</evidence>
<evidence type="ECO:0000256" key="2">
    <source>
        <dbReference type="SAM" id="SignalP"/>
    </source>
</evidence>
<keyword evidence="5" id="KW-1185">Reference proteome</keyword>
<dbReference type="Gene3D" id="3.40.50.1820">
    <property type="entry name" value="alpha/beta hydrolase"/>
    <property type="match status" value="1"/>
</dbReference>
<dbReference type="Proteomes" id="UP000494106">
    <property type="component" value="Unassembled WGS sequence"/>
</dbReference>
<feature type="chain" id="PRO_5035825100" description="Carboxylesterase type B domain-containing protein" evidence="2">
    <location>
        <begin position="24"/>
        <end position="583"/>
    </location>
</feature>